<dbReference type="Gene3D" id="3.30.70.580">
    <property type="entry name" value="Pseudouridine synthase I, catalytic domain, N-terminal subdomain"/>
    <property type="match status" value="1"/>
</dbReference>
<dbReference type="InterPro" id="IPR036986">
    <property type="entry name" value="S4_RNA-bd_sf"/>
</dbReference>
<dbReference type="InterPro" id="IPR020094">
    <property type="entry name" value="TruA/RsuA/RluB/E/F_N"/>
</dbReference>
<dbReference type="CDD" id="cd02556">
    <property type="entry name" value="PseudoU_synth_RluB"/>
    <property type="match status" value="1"/>
</dbReference>
<dbReference type="Proteomes" id="UP000216857">
    <property type="component" value="Unassembled WGS sequence"/>
</dbReference>
<dbReference type="SUPFAM" id="SSF55174">
    <property type="entry name" value="Alpha-L RNA-binding motif"/>
    <property type="match status" value="1"/>
</dbReference>
<keyword evidence="9" id="KW-1185">Reference proteome</keyword>
<feature type="region of interest" description="Disordered" evidence="6">
    <location>
        <begin position="554"/>
        <end position="719"/>
    </location>
</feature>
<accession>A0A261R9Q7</accession>
<feature type="compositionally biased region" description="Low complexity" evidence="6">
    <location>
        <begin position="591"/>
        <end position="601"/>
    </location>
</feature>
<dbReference type="InterPro" id="IPR042092">
    <property type="entry name" value="PsdUridine_s_RsuA/RluB/E/F_cat"/>
</dbReference>
<dbReference type="Pfam" id="PF00849">
    <property type="entry name" value="PseudoU_synth_2"/>
    <property type="match status" value="1"/>
</dbReference>
<comment type="caution">
    <text evidence="8">The sequence shown here is derived from an EMBL/GenBank/DDBJ whole genome shotgun (WGS) entry which is preliminary data.</text>
</comment>
<dbReference type="AlphaFoldDB" id="A0A261R9Q7"/>
<dbReference type="PANTHER" id="PTHR47683">
    <property type="entry name" value="PSEUDOURIDINE SYNTHASE FAMILY PROTEIN-RELATED"/>
    <property type="match status" value="1"/>
</dbReference>
<dbReference type="PROSITE" id="PS50889">
    <property type="entry name" value="S4"/>
    <property type="match status" value="1"/>
</dbReference>
<evidence type="ECO:0000256" key="4">
    <source>
        <dbReference type="PROSITE-ProRule" id="PRU00182"/>
    </source>
</evidence>
<dbReference type="NCBIfam" id="TIGR00093">
    <property type="entry name" value="pseudouridine synthase"/>
    <property type="match status" value="1"/>
</dbReference>
<keyword evidence="2 4" id="KW-0694">RNA-binding</keyword>
<dbReference type="GO" id="GO:0005829">
    <property type="term" value="C:cytosol"/>
    <property type="evidence" value="ECO:0007669"/>
    <property type="project" value="UniProtKB-ARBA"/>
</dbReference>
<dbReference type="PANTHER" id="PTHR47683:SF3">
    <property type="entry name" value="RIBOSOMAL LARGE SUBUNIT PSEUDOURIDINE SYNTHASE B"/>
    <property type="match status" value="1"/>
</dbReference>
<protein>
    <recommendedName>
        <fullName evidence="5">Pseudouridine synthase</fullName>
        <ecNumber evidence="5">5.4.99.-</ecNumber>
    </recommendedName>
</protein>
<feature type="compositionally biased region" description="Low complexity" evidence="6">
    <location>
        <begin position="78"/>
        <end position="103"/>
    </location>
</feature>
<name>A0A261R9Q7_9BORD</name>
<feature type="compositionally biased region" description="Polar residues" evidence="6">
    <location>
        <begin position="104"/>
        <end position="119"/>
    </location>
</feature>
<feature type="compositionally biased region" description="Basic residues" evidence="6">
    <location>
        <begin position="159"/>
        <end position="172"/>
    </location>
</feature>
<dbReference type="GO" id="GO:0003723">
    <property type="term" value="F:RNA binding"/>
    <property type="evidence" value="ECO:0007669"/>
    <property type="project" value="UniProtKB-KW"/>
</dbReference>
<dbReference type="GO" id="GO:0000455">
    <property type="term" value="P:enzyme-directed rRNA pseudouridine synthesis"/>
    <property type="evidence" value="ECO:0007669"/>
    <property type="project" value="UniProtKB-ARBA"/>
</dbReference>
<dbReference type="Gene3D" id="3.30.70.1560">
    <property type="entry name" value="Alpha-L RNA-binding motif"/>
    <property type="match status" value="1"/>
</dbReference>
<evidence type="ECO:0000256" key="2">
    <source>
        <dbReference type="ARBA" id="ARBA00022884"/>
    </source>
</evidence>
<keyword evidence="3 5" id="KW-0413">Isomerase</keyword>
<evidence type="ECO:0000256" key="3">
    <source>
        <dbReference type="ARBA" id="ARBA00023235"/>
    </source>
</evidence>
<dbReference type="Pfam" id="PF01479">
    <property type="entry name" value="S4"/>
    <property type="match status" value="1"/>
</dbReference>
<dbReference type="InterPro" id="IPR006145">
    <property type="entry name" value="PsdUridine_synth_RsuA/RluA"/>
</dbReference>
<evidence type="ECO:0000256" key="6">
    <source>
        <dbReference type="SAM" id="MobiDB-lite"/>
    </source>
</evidence>
<dbReference type="GO" id="GO:0120159">
    <property type="term" value="F:rRNA pseudouridine synthase activity"/>
    <property type="evidence" value="ECO:0007669"/>
    <property type="project" value="UniProtKB-ARBA"/>
</dbReference>
<organism evidence="8 9">
    <name type="scientific">Bordetella genomosp. 9</name>
    <dbReference type="NCBI Taxonomy" id="1416803"/>
    <lineage>
        <taxon>Bacteria</taxon>
        <taxon>Pseudomonadati</taxon>
        <taxon>Pseudomonadota</taxon>
        <taxon>Betaproteobacteria</taxon>
        <taxon>Burkholderiales</taxon>
        <taxon>Alcaligenaceae</taxon>
        <taxon>Bordetella</taxon>
    </lineage>
</organism>
<dbReference type="SUPFAM" id="SSF55120">
    <property type="entry name" value="Pseudouridine synthase"/>
    <property type="match status" value="1"/>
</dbReference>
<dbReference type="CDD" id="cd00165">
    <property type="entry name" value="S4"/>
    <property type="match status" value="1"/>
</dbReference>
<feature type="compositionally biased region" description="Low complexity" evidence="6">
    <location>
        <begin position="1"/>
        <end position="13"/>
    </location>
</feature>
<dbReference type="FunFam" id="3.10.290.10:FF:000003">
    <property type="entry name" value="Pseudouridine synthase"/>
    <property type="match status" value="1"/>
</dbReference>
<feature type="compositionally biased region" description="Gly residues" evidence="6">
    <location>
        <begin position="709"/>
        <end position="719"/>
    </location>
</feature>
<dbReference type="OrthoDB" id="9807213at2"/>
<evidence type="ECO:0000313" key="8">
    <source>
        <dbReference type="EMBL" id="OZI21422.1"/>
    </source>
</evidence>
<feature type="compositionally biased region" description="Low complexity" evidence="6">
    <location>
        <begin position="646"/>
        <end position="675"/>
    </location>
</feature>
<evidence type="ECO:0000256" key="5">
    <source>
        <dbReference type="RuleBase" id="RU003887"/>
    </source>
</evidence>
<feature type="region of interest" description="Disordered" evidence="6">
    <location>
        <begin position="1"/>
        <end position="209"/>
    </location>
</feature>
<feature type="domain" description="RNA-binding S4" evidence="7">
    <location>
        <begin position="238"/>
        <end position="296"/>
    </location>
</feature>
<feature type="compositionally biased region" description="Gly residues" evidence="6">
    <location>
        <begin position="576"/>
        <end position="590"/>
    </location>
</feature>
<dbReference type="InterPro" id="IPR002942">
    <property type="entry name" value="S4_RNA-bd"/>
</dbReference>
<dbReference type="PROSITE" id="PS01149">
    <property type="entry name" value="PSI_RSU"/>
    <property type="match status" value="1"/>
</dbReference>
<dbReference type="InterPro" id="IPR020103">
    <property type="entry name" value="PsdUridine_synth_cat_dom_sf"/>
</dbReference>
<dbReference type="InterPro" id="IPR050343">
    <property type="entry name" value="RsuA_PseudoU_synthase"/>
</dbReference>
<comment type="similarity">
    <text evidence="1 5">Belongs to the pseudouridine synthase RsuA family.</text>
</comment>
<evidence type="ECO:0000256" key="1">
    <source>
        <dbReference type="ARBA" id="ARBA00008348"/>
    </source>
</evidence>
<sequence>MEQAASDAAATRAPRGRARKPRASDADQAALPLDGPAETAAPSAVAQPAEAEPPKRPRRRKTAESAVAPQAGSGFQGHAADAADAPADAPSHAPTHAPTRAPSQAQRGTSEGTPSSYGSESAPASFGDEVGAASSQPDAASAHTGVAAEGEAPAPGNRGKGRKLRTPFRRRRGDAVSGAESTAEAGAAMQPHGSAAADAEAVSPGNEREAEQALAYLDKTARMEQRLNKYLNSEAVMPKLHKVLADAGIGSRREMEELIVAGRVSVNGEPAHIGQRVAAGDQVRVNGKLITRVNTRKPPRVILYHKPAGEIVSHDDPGGRASVFARLPKLRTGKWLSVGRLDLNTEGLLIFTTSGDMANRIMHPRYGAEREYAVRVLGEMDAAQRASLVEGIDLDDGKAAFGSLDYLGGEGSNRWYRVTLNEGRNREVRRMFEAIGVTVSRLIRTRFGDVVLPRNLRRGRWEELDPNLVTALMVQLGLLRDDDESGRRPKQPQSHDSALPPGFGTLQNNGMNGARIGRRGKLQGGGRAAKNPLGGMSYPSDPFGTGLLVTGGYANGHPMGNDGAARGGKQRRGPGKRPGQGQGQGQGSGQAAGHAPGGQHQARGKSGRKGKPGGGNGAAVNAAGANPGNHAGQGQAGQGHPGAPGKGPQRGRPGKGAAPGKNAAPGKKRGNGNPKGPRPGGGGGGGGGGGRGDDWQPRGAAAHESRLGVIGGRGGRGSR</sequence>
<feature type="compositionally biased region" description="Low complexity" evidence="6">
    <location>
        <begin position="175"/>
        <end position="188"/>
    </location>
</feature>
<feature type="compositionally biased region" description="Gly residues" evidence="6">
    <location>
        <begin position="678"/>
        <end position="690"/>
    </location>
</feature>
<feature type="region of interest" description="Disordered" evidence="6">
    <location>
        <begin position="482"/>
        <end position="539"/>
    </location>
</feature>
<feature type="compositionally biased region" description="Low complexity" evidence="6">
    <location>
        <begin position="36"/>
        <end position="50"/>
    </location>
</feature>
<gene>
    <name evidence="8" type="ORF">CAL26_18195</name>
</gene>
<reference evidence="8" key="1">
    <citation type="submission" date="2017-05" db="EMBL/GenBank/DDBJ databases">
        <title>Complete and WGS of Bordetella genogroups.</title>
        <authorList>
            <person name="Spilker T."/>
            <person name="Lipuma J."/>
        </authorList>
    </citation>
    <scope>NUCLEOTIDE SEQUENCE</scope>
    <source>
        <strain evidence="8">AU21707</strain>
    </source>
</reference>
<dbReference type="InterPro" id="IPR018496">
    <property type="entry name" value="PsdUridine_synth_RsuA/RluB_CS"/>
</dbReference>
<proteinExistence type="inferred from homology"/>
<dbReference type="EMBL" id="NEVJ01000003">
    <property type="protein sequence ID" value="OZI21422.1"/>
    <property type="molecule type" value="Genomic_DNA"/>
</dbReference>
<dbReference type="SMART" id="SM00363">
    <property type="entry name" value="S4"/>
    <property type="match status" value="1"/>
</dbReference>
<feature type="compositionally biased region" description="Basic and acidic residues" evidence="6">
    <location>
        <begin position="691"/>
        <end position="706"/>
    </location>
</feature>
<feature type="compositionally biased region" description="Low complexity" evidence="6">
    <location>
        <begin position="618"/>
        <end position="633"/>
    </location>
</feature>
<dbReference type="InterPro" id="IPR000748">
    <property type="entry name" value="PsdUridine_synth_RsuA/RluB/E/F"/>
</dbReference>
<dbReference type="FunFam" id="3.30.70.1560:FF:000001">
    <property type="entry name" value="Pseudouridine synthase"/>
    <property type="match status" value="1"/>
</dbReference>
<feature type="compositionally biased region" description="Gly residues" evidence="6">
    <location>
        <begin position="634"/>
        <end position="645"/>
    </location>
</feature>
<feature type="compositionally biased region" description="Basic residues" evidence="6">
    <location>
        <begin position="602"/>
        <end position="611"/>
    </location>
</feature>
<dbReference type="EC" id="5.4.99.-" evidence="5"/>
<evidence type="ECO:0000313" key="9">
    <source>
        <dbReference type="Proteomes" id="UP000216857"/>
    </source>
</evidence>
<dbReference type="Gene3D" id="3.10.290.10">
    <property type="entry name" value="RNA-binding S4 domain"/>
    <property type="match status" value="1"/>
</dbReference>
<feature type="compositionally biased region" description="Low complexity" evidence="6">
    <location>
        <begin position="147"/>
        <end position="156"/>
    </location>
</feature>
<evidence type="ECO:0000259" key="7">
    <source>
        <dbReference type="SMART" id="SM00363"/>
    </source>
</evidence>